<comment type="similarity">
    <text evidence="1">Belongs to the membrane fusion protein (MFP) (TC 8.A.1) family.</text>
</comment>
<reference evidence="6 7" key="1">
    <citation type="submission" date="2018-05" db="EMBL/GenBank/DDBJ databases">
        <title>Freshwater and sediment microbial communities from various areas in North America, analyzing microbe dynamics in response to fracking.</title>
        <authorList>
            <person name="Lamendella R."/>
        </authorList>
    </citation>
    <scope>NUCLEOTIDE SEQUENCE [LARGE SCALE GENOMIC DNA]</scope>
    <source>
        <strain evidence="6 7">125B1</strain>
    </source>
</reference>
<keyword evidence="3" id="KW-1133">Transmembrane helix</keyword>
<evidence type="ECO:0000256" key="1">
    <source>
        <dbReference type="ARBA" id="ARBA00009477"/>
    </source>
</evidence>
<evidence type="ECO:0000256" key="3">
    <source>
        <dbReference type="SAM" id="Phobius"/>
    </source>
</evidence>
<dbReference type="InterPro" id="IPR058624">
    <property type="entry name" value="MdtA-like_HH"/>
</dbReference>
<evidence type="ECO:0000313" key="7">
    <source>
        <dbReference type="Proteomes" id="UP000246964"/>
    </source>
</evidence>
<accession>A0A317Q4Z3</accession>
<organism evidence="6 7">
    <name type="scientific">Pseudidiomarina maritima</name>
    <dbReference type="NCBI Taxonomy" id="519453"/>
    <lineage>
        <taxon>Bacteria</taxon>
        <taxon>Pseudomonadati</taxon>
        <taxon>Pseudomonadota</taxon>
        <taxon>Gammaproteobacteria</taxon>
        <taxon>Alteromonadales</taxon>
        <taxon>Idiomarinaceae</taxon>
        <taxon>Pseudidiomarina</taxon>
    </lineage>
</organism>
<protein>
    <submittedName>
        <fullName evidence="6">HlyD family secretion protein</fullName>
    </submittedName>
</protein>
<keyword evidence="3" id="KW-0472">Membrane</keyword>
<feature type="transmembrane region" description="Helical" evidence="3">
    <location>
        <begin position="7"/>
        <end position="25"/>
    </location>
</feature>
<keyword evidence="2" id="KW-0175">Coiled coil</keyword>
<evidence type="ECO:0000313" key="6">
    <source>
        <dbReference type="EMBL" id="PWW09247.1"/>
    </source>
</evidence>
<dbReference type="InterPro" id="IPR058625">
    <property type="entry name" value="MdtA-like_BSH"/>
</dbReference>
<feature type="domain" description="Multidrug resistance protein MdtA-like barrel-sandwich hybrid" evidence="5">
    <location>
        <begin position="48"/>
        <end position="238"/>
    </location>
</feature>
<sequence>MKTSTKWLLRLVIIAAIGWFGFTYVQSLVSAPPEHIASGNGRIEAVEINVAAKTPGRIAAIKVQEGQMVAAGDELALMDTASLQAQLHQAQAQLRQSQSQVVAAQSEVTLRESEQVAAQAVLAQRVAELELAQARYQRTQQLAQQGSMSAQDLDNAKAALVGAEAAIAATKAQVAAAASAITAAQTHVAGAEAAVQAMQATVERIQVELDDSLLLAPRAGRVQFIVAREGEVVGAGGRVLNLLDLKEVYMTFFLPTAVVGKLAIGSEARILLDAAPNYVIPATISFISDEAQFTPKTVETALEREKLMFRVRAQVSPALLERYIDQVKTGLPGVAYVRTDSSQPWPARLQLAAPQATGE</sequence>
<dbReference type="Gene3D" id="2.40.30.170">
    <property type="match status" value="1"/>
</dbReference>
<dbReference type="GO" id="GO:0005886">
    <property type="term" value="C:plasma membrane"/>
    <property type="evidence" value="ECO:0007669"/>
    <property type="project" value="TreeGrafter"/>
</dbReference>
<feature type="domain" description="Multidrug resistance protein MdtA-like alpha-helical hairpin" evidence="4">
    <location>
        <begin position="117"/>
        <end position="177"/>
    </location>
</feature>
<name>A0A317Q4Z3_9GAMM</name>
<evidence type="ECO:0000256" key="2">
    <source>
        <dbReference type="SAM" id="Coils"/>
    </source>
</evidence>
<keyword evidence="3" id="KW-0812">Transmembrane</keyword>
<gene>
    <name evidence="6" type="ORF">DET45_12123</name>
</gene>
<dbReference type="AlphaFoldDB" id="A0A317Q4Z3"/>
<evidence type="ECO:0000259" key="4">
    <source>
        <dbReference type="Pfam" id="PF25876"/>
    </source>
</evidence>
<comment type="caution">
    <text evidence="6">The sequence shown here is derived from an EMBL/GenBank/DDBJ whole genome shotgun (WGS) entry which is preliminary data.</text>
</comment>
<dbReference type="SUPFAM" id="SSF111369">
    <property type="entry name" value="HlyD-like secretion proteins"/>
    <property type="match status" value="3"/>
</dbReference>
<dbReference type="PANTHER" id="PTHR30438">
    <property type="entry name" value="36 KDA ANTIGEN-RELATED"/>
    <property type="match status" value="1"/>
</dbReference>
<dbReference type="Pfam" id="PF25876">
    <property type="entry name" value="HH_MFP_RND"/>
    <property type="match status" value="1"/>
</dbReference>
<dbReference type="PANTHER" id="PTHR30438:SF2">
    <property type="entry name" value="MEMBRANE PROTEIN"/>
    <property type="match status" value="1"/>
</dbReference>
<proteinExistence type="inferred from homology"/>
<dbReference type="RefSeq" id="WP_110076815.1">
    <property type="nucleotide sequence ID" value="NZ_QGTT01000021.1"/>
</dbReference>
<dbReference type="OrthoDB" id="9778236at2"/>
<dbReference type="Gene3D" id="2.40.50.100">
    <property type="match status" value="1"/>
</dbReference>
<dbReference type="Pfam" id="PF25917">
    <property type="entry name" value="BSH_RND"/>
    <property type="match status" value="1"/>
</dbReference>
<dbReference type="Gene3D" id="1.10.287.470">
    <property type="entry name" value="Helix hairpin bin"/>
    <property type="match status" value="2"/>
</dbReference>
<feature type="coiled-coil region" evidence="2">
    <location>
        <begin position="153"/>
        <end position="208"/>
    </location>
</feature>
<evidence type="ECO:0000259" key="5">
    <source>
        <dbReference type="Pfam" id="PF25917"/>
    </source>
</evidence>
<keyword evidence="7" id="KW-1185">Reference proteome</keyword>
<dbReference type="EMBL" id="QGTT01000021">
    <property type="protein sequence ID" value="PWW09247.1"/>
    <property type="molecule type" value="Genomic_DNA"/>
</dbReference>
<dbReference type="Proteomes" id="UP000246964">
    <property type="component" value="Unassembled WGS sequence"/>
</dbReference>
<feature type="coiled-coil region" evidence="2">
    <location>
        <begin position="80"/>
        <end position="107"/>
    </location>
</feature>